<sequence>MNLVKDVTTRWNSFDDAAKRALYLRPAIDELMLEEDLAYEGYIARYRQSGKPLAKMREAPEMLLDRLDLDDWSVVALYHEILEPIRTATKDLQGCPGGRSGLYGL</sequence>
<organism evidence="1 2">
    <name type="scientific">Rachicladosporium monterosium</name>
    <dbReference type="NCBI Taxonomy" id="1507873"/>
    <lineage>
        <taxon>Eukaryota</taxon>
        <taxon>Fungi</taxon>
        <taxon>Dikarya</taxon>
        <taxon>Ascomycota</taxon>
        <taxon>Pezizomycotina</taxon>
        <taxon>Dothideomycetes</taxon>
        <taxon>Dothideomycetidae</taxon>
        <taxon>Cladosporiales</taxon>
        <taxon>Cladosporiaceae</taxon>
        <taxon>Rachicladosporium</taxon>
    </lineage>
</organism>
<dbReference type="EMBL" id="JAVRRR010000098">
    <property type="protein sequence ID" value="KAK5146257.1"/>
    <property type="molecule type" value="Genomic_DNA"/>
</dbReference>
<dbReference type="Proteomes" id="UP001308179">
    <property type="component" value="Unassembled WGS sequence"/>
</dbReference>
<keyword evidence="2" id="KW-1185">Reference proteome</keyword>
<evidence type="ECO:0000313" key="1">
    <source>
        <dbReference type="EMBL" id="KAK5146257.1"/>
    </source>
</evidence>
<evidence type="ECO:0000313" key="2">
    <source>
        <dbReference type="Proteomes" id="UP001308179"/>
    </source>
</evidence>
<reference evidence="1 2" key="1">
    <citation type="submission" date="2023-08" db="EMBL/GenBank/DDBJ databases">
        <title>Black Yeasts Isolated from many extreme environments.</title>
        <authorList>
            <person name="Coleine C."/>
            <person name="Stajich J.E."/>
            <person name="Selbmann L."/>
        </authorList>
    </citation>
    <scope>NUCLEOTIDE SEQUENCE [LARGE SCALE GENOMIC DNA]</scope>
    <source>
        <strain evidence="1 2">CCFEE 5386</strain>
    </source>
</reference>
<gene>
    <name evidence="1" type="ORF">LTR32_002135</name>
</gene>
<proteinExistence type="predicted"/>
<comment type="caution">
    <text evidence="1">The sequence shown here is derived from an EMBL/GenBank/DDBJ whole genome shotgun (WGS) entry which is preliminary data.</text>
</comment>
<accession>A0ABR0LD29</accession>
<name>A0ABR0LD29_9PEZI</name>
<protein>
    <submittedName>
        <fullName evidence="1">Uncharacterized protein</fullName>
    </submittedName>
</protein>